<sequence>MPKIGKSTIRCLNTLSVVLLWNDFKILAEAGTIEQLDILKILDANERKIPVEDICAYTPLLKYFNTFYTHVTPNSIKVWNSLISTNIMTFHLGHVDGLLNVEDYLKFIKIRPAAYFSVTFSSNVSKEHTKEFFAILRSEMQKWKAGKPYFSTFITIT</sequence>
<organism evidence="1 2">
    <name type="scientific">Panagrolaimus sp. PS1159</name>
    <dbReference type="NCBI Taxonomy" id="55785"/>
    <lineage>
        <taxon>Eukaryota</taxon>
        <taxon>Metazoa</taxon>
        <taxon>Ecdysozoa</taxon>
        <taxon>Nematoda</taxon>
        <taxon>Chromadorea</taxon>
        <taxon>Rhabditida</taxon>
        <taxon>Tylenchina</taxon>
        <taxon>Panagrolaimomorpha</taxon>
        <taxon>Panagrolaimoidea</taxon>
        <taxon>Panagrolaimidae</taxon>
        <taxon>Panagrolaimus</taxon>
    </lineage>
</organism>
<evidence type="ECO:0000313" key="2">
    <source>
        <dbReference type="WBParaSite" id="PS1159_v2.g13662.t1"/>
    </source>
</evidence>
<dbReference type="Proteomes" id="UP000887580">
    <property type="component" value="Unplaced"/>
</dbReference>
<evidence type="ECO:0000313" key="1">
    <source>
        <dbReference type="Proteomes" id="UP000887580"/>
    </source>
</evidence>
<accession>A0AC35F492</accession>
<dbReference type="WBParaSite" id="PS1159_v2.g13662.t1">
    <property type="protein sequence ID" value="PS1159_v2.g13662.t1"/>
    <property type="gene ID" value="PS1159_v2.g13662"/>
</dbReference>
<reference evidence="2" key="1">
    <citation type="submission" date="2022-11" db="UniProtKB">
        <authorList>
            <consortium name="WormBaseParasite"/>
        </authorList>
    </citation>
    <scope>IDENTIFICATION</scope>
</reference>
<name>A0AC35F492_9BILA</name>
<protein>
    <submittedName>
        <fullName evidence="2">Uncharacterized protein</fullName>
    </submittedName>
</protein>
<proteinExistence type="predicted"/>